<dbReference type="GO" id="GO:0051607">
    <property type="term" value="P:defense response to virus"/>
    <property type="evidence" value="ECO:0007669"/>
    <property type="project" value="UniProtKB-KW"/>
</dbReference>
<dbReference type="FunCoup" id="A0A1S3G036">
    <property type="interactions" value="302"/>
</dbReference>
<dbReference type="GO" id="GO:0007259">
    <property type="term" value="P:cell surface receptor signaling pathway via JAK-STAT"/>
    <property type="evidence" value="ECO:0007669"/>
    <property type="project" value="InterPro"/>
</dbReference>
<sequence>MESGQSSWSPTQHWEPRATAVLAQQAAVQQDTPSLSRPASRQPGEPGSSAPEAPLQTDARGTDGAGALGTQPSARDCHLGHLRSLSPQALQAFKRAKDALEQCPLLKEAKCSSHLFPKAWDLRKLQVWERPEALRAELDLTLRVLGSVADPTLGDILDQPLSTLRHIHSQLQACAQTEPSASPSPHSRRLSHWLHRLQAALKQESPGCLLASVTFNLFRLLTLDLSCVAKGPQCA</sequence>
<dbReference type="CTD" id="282617"/>
<reference evidence="9" key="1">
    <citation type="submission" date="2025-08" db="UniProtKB">
        <authorList>
            <consortium name="RefSeq"/>
        </authorList>
    </citation>
    <scope>IDENTIFICATION</scope>
    <source>
        <tissue evidence="9">Kidney</tissue>
    </source>
</reference>
<comment type="subcellular location">
    <subcellularLocation>
        <location evidence="1">Secreted</location>
    </subcellularLocation>
</comment>
<evidence type="ECO:0000313" key="8">
    <source>
        <dbReference type="Proteomes" id="UP000081671"/>
    </source>
</evidence>
<organism evidence="8 9">
    <name type="scientific">Dipodomys ordii</name>
    <name type="common">Ord's kangaroo rat</name>
    <dbReference type="NCBI Taxonomy" id="10020"/>
    <lineage>
        <taxon>Eukaryota</taxon>
        <taxon>Metazoa</taxon>
        <taxon>Chordata</taxon>
        <taxon>Craniata</taxon>
        <taxon>Vertebrata</taxon>
        <taxon>Euteleostomi</taxon>
        <taxon>Mammalia</taxon>
        <taxon>Eutheria</taxon>
        <taxon>Euarchontoglires</taxon>
        <taxon>Glires</taxon>
        <taxon>Rodentia</taxon>
        <taxon>Castorimorpha</taxon>
        <taxon>Heteromyidae</taxon>
        <taxon>Dipodomyinae</taxon>
        <taxon>Dipodomys</taxon>
    </lineage>
</organism>
<dbReference type="KEGG" id="dord:105993072"/>
<accession>A0A1S3G036</accession>
<dbReference type="InterPro" id="IPR029177">
    <property type="entry name" value="INF_lambda"/>
</dbReference>
<evidence type="ECO:0000256" key="2">
    <source>
        <dbReference type="ARBA" id="ARBA00008717"/>
    </source>
</evidence>
<protein>
    <submittedName>
        <fullName evidence="9">Interferon lambda-3</fullName>
    </submittedName>
</protein>
<dbReference type="Pfam" id="PF15177">
    <property type="entry name" value="IL28A"/>
    <property type="match status" value="1"/>
</dbReference>
<keyword evidence="5" id="KW-0732">Signal</keyword>
<dbReference type="OrthoDB" id="9897984at2759"/>
<dbReference type="GO" id="GO:0050778">
    <property type="term" value="P:positive regulation of immune response"/>
    <property type="evidence" value="ECO:0007669"/>
    <property type="project" value="InterPro"/>
</dbReference>
<dbReference type="GO" id="GO:0045087">
    <property type="term" value="P:innate immune response"/>
    <property type="evidence" value="ECO:0007669"/>
    <property type="project" value="TreeGrafter"/>
</dbReference>
<dbReference type="RefSeq" id="XP_012881659.1">
    <property type="nucleotide sequence ID" value="XM_013026205.1"/>
</dbReference>
<evidence type="ECO:0000256" key="4">
    <source>
        <dbReference type="ARBA" id="ARBA00022525"/>
    </source>
</evidence>
<feature type="compositionally biased region" description="Low complexity" evidence="7">
    <location>
        <begin position="20"/>
        <end position="30"/>
    </location>
</feature>
<comment type="similarity">
    <text evidence="2">Belongs to the lambda interferon family.</text>
</comment>
<proteinExistence type="inferred from homology"/>
<dbReference type="FunFam" id="1.20.1250.60:FF:000001">
    <property type="entry name" value="Interferon lambda 1"/>
    <property type="match status" value="1"/>
</dbReference>
<dbReference type="AlphaFoldDB" id="A0A1S3G036"/>
<gene>
    <name evidence="9" type="primary">Ifnl3</name>
</gene>
<dbReference type="InParanoid" id="A0A1S3G036"/>
<evidence type="ECO:0000313" key="9">
    <source>
        <dbReference type="RefSeq" id="XP_012881659.1"/>
    </source>
</evidence>
<dbReference type="Gene3D" id="1.20.1250.60">
    <property type="entry name" value="Interferon lambda"/>
    <property type="match status" value="1"/>
</dbReference>
<dbReference type="InterPro" id="IPR038326">
    <property type="entry name" value="IFN-lambda_sf"/>
</dbReference>
<keyword evidence="3" id="KW-0202">Cytokine</keyword>
<dbReference type="GO" id="GO:0005615">
    <property type="term" value="C:extracellular space"/>
    <property type="evidence" value="ECO:0007669"/>
    <property type="project" value="UniProtKB-KW"/>
</dbReference>
<name>A0A1S3G036_DIPOR</name>
<dbReference type="Proteomes" id="UP000081671">
    <property type="component" value="Unplaced"/>
</dbReference>
<dbReference type="GO" id="GO:0005125">
    <property type="term" value="F:cytokine activity"/>
    <property type="evidence" value="ECO:0007669"/>
    <property type="project" value="UniProtKB-KW"/>
</dbReference>
<evidence type="ECO:0000256" key="1">
    <source>
        <dbReference type="ARBA" id="ARBA00004613"/>
    </source>
</evidence>
<feature type="region of interest" description="Disordered" evidence="7">
    <location>
        <begin position="1"/>
        <end position="75"/>
    </location>
</feature>
<keyword evidence="6" id="KW-0051">Antiviral defense</keyword>
<feature type="compositionally biased region" description="Polar residues" evidence="7">
    <location>
        <begin position="1"/>
        <end position="12"/>
    </location>
</feature>
<dbReference type="PANTHER" id="PTHR31943:SF1">
    <property type="entry name" value="INTERFERON LAMBDA-2-RELATED"/>
    <property type="match status" value="1"/>
</dbReference>
<evidence type="ECO:0000256" key="6">
    <source>
        <dbReference type="ARBA" id="ARBA00023118"/>
    </source>
</evidence>
<keyword evidence="4" id="KW-0964">Secreted</keyword>
<evidence type="ECO:0000256" key="3">
    <source>
        <dbReference type="ARBA" id="ARBA00022514"/>
    </source>
</evidence>
<dbReference type="GeneID" id="105993072"/>
<dbReference type="PANTHER" id="PTHR31943">
    <property type="entry name" value="INTERLEUKIN-28 AND 29"/>
    <property type="match status" value="1"/>
</dbReference>
<keyword evidence="8" id="KW-1185">Reference proteome</keyword>
<evidence type="ECO:0000256" key="5">
    <source>
        <dbReference type="ARBA" id="ARBA00022729"/>
    </source>
</evidence>
<evidence type="ECO:0000256" key="7">
    <source>
        <dbReference type="SAM" id="MobiDB-lite"/>
    </source>
</evidence>